<dbReference type="PANTHER" id="PTHR11240">
    <property type="entry name" value="RIBONUCLEASE T2"/>
    <property type="match status" value="1"/>
</dbReference>
<dbReference type="InterPro" id="IPR036430">
    <property type="entry name" value="RNase_T2-like_sf"/>
</dbReference>
<evidence type="ECO:0000256" key="2">
    <source>
        <dbReference type="ARBA" id="ARBA00022801"/>
    </source>
</evidence>
<dbReference type="GO" id="GO:0006401">
    <property type="term" value="P:RNA catabolic process"/>
    <property type="evidence" value="ECO:0007669"/>
    <property type="project" value="TreeGrafter"/>
</dbReference>
<dbReference type="PANTHER" id="PTHR11240:SF75">
    <property type="entry name" value="RIBONUCLEASE 3"/>
    <property type="match status" value="1"/>
</dbReference>
<gene>
    <name evidence="5" type="ORF">B4U80_13570</name>
</gene>
<evidence type="ECO:0000313" key="5">
    <source>
        <dbReference type="EMBL" id="RWS22357.1"/>
    </source>
</evidence>
<dbReference type="GO" id="GO:0016787">
    <property type="term" value="F:hydrolase activity"/>
    <property type="evidence" value="ECO:0007669"/>
    <property type="project" value="UniProtKB-KW"/>
</dbReference>
<name>A0A443S498_9ACAR</name>
<sequence>DPFVLTKAFDAVKLPAVDEPELFSPIYNESLFKHEPALPLYSWEPDKQRVPPQVEEDKQIPAGGLKFHGYDENFPFHVPKYTQRQFPPNYFPVTTYPFVNPLTEQPKVNKNLATRFFITFGKTEAVDVANLQMYRYKNGVRFNYTAIVTMHDSNSLFFKTPYLFRETQRDYTSFFYEIGDRVVYTWLPFIDPHSDVSYVVQVFVKKPAAYFKILYDWHAERLAEVKENRIMLINSLASGLRLQKVDSFYKVARYEKISMLPEASYTPEQWPETWEDEYHTPPVMMVRRVKNVGAATVPYLIQKGDKFGHAFVQEWIQIQIRNKSTNTYLQCPIGVMNDFREFFVMDFRIGLFDEYLTYIHYDKYGRRYAWLPFQEDIEGKAGGNPYLAQVWIERSETFVDETTTEHLMAKHSYYTLPERLLSLFKPPTYIEAPRAELYSVNNFYTLAISYVPTSCANTVFNKQFVLGPFCQNAYWTIHGLFTADSGVLATRRHDECQLYDWRPIEHRVQFAEQVPENFQRWAPTYSVAYSDDIAWWDRMWCVHGYFALSDYTDNVRRFANPTQYFQAAFTMFEKLDFENKLANLIIDDVEFQNASLWYDFESQFNPVPLTHKRNIGGNVIVAPYELRFCFDLNYEAIECSSVTTVNPIVTQPFRKFYLPSKYSPIDYIVLKLKYSFGSPRLRIHELIPPGYYRYIHEQYLFEREHHLNAFQYQVLTDRRYEALRQEVMAKWLIDPTLSDYENMKVIFRTAGLLMYELKGKFTTPLDYFSTITRLYDRLRAETLLDRFDTGILISIGPIMHHWTITVKTNKRVYFLCRDNIYLDEIRVCFDKELRLIVDCPKAEIRSKSYYIRYAEKTNSCGEEIILSQEPIQEVDKNQLERF</sequence>
<evidence type="ECO:0000313" key="6">
    <source>
        <dbReference type="Proteomes" id="UP000288716"/>
    </source>
</evidence>
<accession>A0A443S498</accession>
<dbReference type="VEuPathDB" id="VectorBase:LDEU009683"/>
<dbReference type="Proteomes" id="UP000288716">
    <property type="component" value="Unassembled WGS sequence"/>
</dbReference>
<dbReference type="GO" id="GO:0003723">
    <property type="term" value="F:RNA binding"/>
    <property type="evidence" value="ECO:0007669"/>
    <property type="project" value="InterPro"/>
</dbReference>
<protein>
    <submittedName>
        <fullName evidence="5">Uncharacterized protein</fullName>
    </submittedName>
</protein>
<keyword evidence="2" id="KW-0378">Hydrolase</keyword>
<dbReference type="SUPFAM" id="SSF55895">
    <property type="entry name" value="Ribonuclease Rh-like"/>
    <property type="match status" value="2"/>
</dbReference>
<dbReference type="InterPro" id="IPR001568">
    <property type="entry name" value="RNase_T2-like"/>
</dbReference>
<evidence type="ECO:0000256" key="4">
    <source>
        <dbReference type="RuleBase" id="RU004328"/>
    </source>
</evidence>
<comment type="similarity">
    <text evidence="1 4">Belongs to the RNase T2 family.</text>
</comment>
<keyword evidence="6" id="KW-1185">Reference proteome</keyword>
<dbReference type="Pfam" id="PF00445">
    <property type="entry name" value="Ribonuclease_T2"/>
    <property type="match status" value="1"/>
</dbReference>
<dbReference type="GO" id="GO:0033897">
    <property type="term" value="F:ribonuclease T2 activity"/>
    <property type="evidence" value="ECO:0007669"/>
    <property type="project" value="InterPro"/>
</dbReference>
<dbReference type="EMBL" id="NCKV01009032">
    <property type="protein sequence ID" value="RWS22357.1"/>
    <property type="molecule type" value="Genomic_DNA"/>
</dbReference>
<reference evidence="5 6" key="1">
    <citation type="journal article" date="2018" name="Gigascience">
        <title>Genomes of trombidid mites reveal novel predicted allergens and laterally-transferred genes associated with secondary metabolism.</title>
        <authorList>
            <person name="Dong X."/>
            <person name="Chaisiri K."/>
            <person name="Xia D."/>
            <person name="Armstrong S.D."/>
            <person name="Fang Y."/>
            <person name="Donnelly M.J."/>
            <person name="Kadowaki T."/>
            <person name="McGarry J.W."/>
            <person name="Darby A.C."/>
            <person name="Makepeace B.L."/>
        </authorList>
    </citation>
    <scope>NUCLEOTIDE SEQUENCE [LARGE SCALE GENOMIC DNA]</scope>
    <source>
        <strain evidence="5">UoL-UT</strain>
    </source>
</reference>
<comment type="caution">
    <text evidence="5">The sequence shown here is derived from an EMBL/GenBank/DDBJ whole genome shotgun (WGS) entry which is preliminary data.</text>
</comment>
<dbReference type="AlphaFoldDB" id="A0A443S498"/>
<proteinExistence type="inferred from homology"/>
<keyword evidence="3" id="KW-0456">Lyase</keyword>
<evidence type="ECO:0000256" key="1">
    <source>
        <dbReference type="ARBA" id="ARBA00007469"/>
    </source>
</evidence>
<dbReference type="Gene3D" id="3.90.730.10">
    <property type="entry name" value="Ribonuclease T2-like"/>
    <property type="match status" value="2"/>
</dbReference>
<dbReference type="GO" id="GO:0005576">
    <property type="term" value="C:extracellular region"/>
    <property type="evidence" value="ECO:0007669"/>
    <property type="project" value="TreeGrafter"/>
</dbReference>
<feature type="non-terminal residue" evidence="5">
    <location>
        <position position="1"/>
    </location>
</feature>
<evidence type="ECO:0000256" key="3">
    <source>
        <dbReference type="ARBA" id="ARBA00023239"/>
    </source>
</evidence>
<organism evidence="5 6">
    <name type="scientific">Leptotrombidium deliense</name>
    <dbReference type="NCBI Taxonomy" id="299467"/>
    <lineage>
        <taxon>Eukaryota</taxon>
        <taxon>Metazoa</taxon>
        <taxon>Ecdysozoa</taxon>
        <taxon>Arthropoda</taxon>
        <taxon>Chelicerata</taxon>
        <taxon>Arachnida</taxon>
        <taxon>Acari</taxon>
        <taxon>Acariformes</taxon>
        <taxon>Trombidiformes</taxon>
        <taxon>Prostigmata</taxon>
        <taxon>Anystina</taxon>
        <taxon>Parasitengona</taxon>
        <taxon>Trombiculoidea</taxon>
        <taxon>Trombiculidae</taxon>
        <taxon>Leptotrombidium</taxon>
    </lineage>
</organism>